<sequence length="96" mass="10439">MCPASSSQVGAPTANFAVEYQATSSLSTVASGTWACGRICGSIFDCLQRLDFDDSQPARPLPYAPVVRRYHRLSNLRNSIAKLEHPFFSCQVGPES</sequence>
<dbReference type="HOGENOM" id="CLU_2359879_0_0_1"/>
<organism evidence="1 2">
    <name type="scientific">Galerina marginata (strain CBS 339.88)</name>
    <dbReference type="NCBI Taxonomy" id="685588"/>
    <lineage>
        <taxon>Eukaryota</taxon>
        <taxon>Fungi</taxon>
        <taxon>Dikarya</taxon>
        <taxon>Basidiomycota</taxon>
        <taxon>Agaricomycotina</taxon>
        <taxon>Agaricomycetes</taxon>
        <taxon>Agaricomycetidae</taxon>
        <taxon>Agaricales</taxon>
        <taxon>Agaricineae</taxon>
        <taxon>Strophariaceae</taxon>
        <taxon>Galerina</taxon>
    </lineage>
</organism>
<reference evidence="2" key="1">
    <citation type="journal article" date="2014" name="Proc. Natl. Acad. Sci. U.S.A.">
        <title>Extensive sampling of basidiomycete genomes demonstrates inadequacy of the white-rot/brown-rot paradigm for wood decay fungi.</title>
        <authorList>
            <person name="Riley R."/>
            <person name="Salamov A.A."/>
            <person name="Brown D.W."/>
            <person name="Nagy L.G."/>
            <person name="Floudas D."/>
            <person name="Held B.W."/>
            <person name="Levasseur A."/>
            <person name="Lombard V."/>
            <person name="Morin E."/>
            <person name="Otillar R."/>
            <person name="Lindquist E.A."/>
            <person name="Sun H."/>
            <person name="LaButti K.M."/>
            <person name="Schmutz J."/>
            <person name="Jabbour D."/>
            <person name="Luo H."/>
            <person name="Baker S.E."/>
            <person name="Pisabarro A.G."/>
            <person name="Walton J.D."/>
            <person name="Blanchette R.A."/>
            <person name="Henrissat B."/>
            <person name="Martin F."/>
            <person name="Cullen D."/>
            <person name="Hibbett D.S."/>
            <person name="Grigoriev I.V."/>
        </authorList>
    </citation>
    <scope>NUCLEOTIDE SEQUENCE [LARGE SCALE GENOMIC DNA]</scope>
    <source>
        <strain evidence="2">CBS 339.88</strain>
    </source>
</reference>
<evidence type="ECO:0000313" key="1">
    <source>
        <dbReference type="EMBL" id="KDR65207.1"/>
    </source>
</evidence>
<evidence type="ECO:0000313" key="2">
    <source>
        <dbReference type="Proteomes" id="UP000027222"/>
    </source>
</evidence>
<proteinExistence type="predicted"/>
<protein>
    <submittedName>
        <fullName evidence="1">Uncharacterized protein</fullName>
    </submittedName>
</protein>
<dbReference type="AlphaFoldDB" id="A0A067S5Q4"/>
<gene>
    <name evidence="1" type="ORF">GALMADRAFT_260298</name>
</gene>
<dbReference type="EMBL" id="KL142476">
    <property type="protein sequence ID" value="KDR65207.1"/>
    <property type="molecule type" value="Genomic_DNA"/>
</dbReference>
<accession>A0A067S5Q4</accession>
<keyword evidence="2" id="KW-1185">Reference proteome</keyword>
<dbReference type="Proteomes" id="UP000027222">
    <property type="component" value="Unassembled WGS sequence"/>
</dbReference>
<name>A0A067S5Q4_GALM3</name>